<dbReference type="PROSITE" id="PS00194">
    <property type="entry name" value="THIOREDOXIN_1"/>
    <property type="match status" value="1"/>
</dbReference>
<dbReference type="PIRSF" id="PIRSF000077">
    <property type="entry name" value="Thioredoxin"/>
    <property type="match status" value="1"/>
</dbReference>
<evidence type="ECO:0000256" key="1">
    <source>
        <dbReference type="ARBA" id="ARBA00023157"/>
    </source>
</evidence>
<protein>
    <recommendedName>
        <fullName evidence="2">Thioredoxin</fullName>
    </recommendedName>
</protein>
<evidence type="ECO:0000313" key="8">
    <source>
        <dbReference type="Proteomes" id="UP000010422"/>
    </source>
</evidence>
<feature type="site" description="Contributes to redox potential value" evidence="3">
    <location>
        <position position="48"/>
    </location>
</feature>
<dbReference type="GO" id="GO:0015035">
    <property type="term" value="F:protein-disulfide reductase activity"/>
    <property type="evidence" value="ECO:0007669"/>
    <property type="project" value="InterPro"/>
</dbReference>
<evidence type="ECO:0000256" key="2">
    <source>
        <dbReference type="PIRNR" id="PIRNR000077"/>
    </source>
</evidence>
<comment type="similarity">
    <text evidence="2">Belongs to the thioredoxin family.</text>
</comment>
<dbReference type="EMBL" id="CAKM01000129">
    <property type="protein sequence ID" value="CCJ28869.1"/>
    <property type="molecule type" value="Genomic_DNA"/>
</dbReference>
<dbReference type="FunCoup" id="L0P9W7">
    <property type="interactions" value="151"/>
</dbReference>
<feature type="site" description="Contributes to redox potential value" evidence="3">
    <location>
        <position position="49"/>
    </location>
</feature>
<dbReference type="Proteomes" id="UP000010422">
    <property type="component" value="Unassembled WGS sequence"/>
</dbReference>
<dbReference type="PROSITE" id="PS51352">
    <property type="entry name" value="THIOREDOXIN_2"/>
    <property type="match status" value="1"/>
</dbReference>
<dbReference type="CDD" id="cd02947">
    <property type="entry name" value="TRX_family"/>
    <property type="match status" value="1"/>
</dbReference>
<evidence type="ECO:0000313" key="7">
    <source>
        <dbReference type="EMBL" id="CCJ28869.1"/>
    </source>
</evidence>
<feature type="domain" description="Thioredoxin" evidence="5">
    <location>
        <begin position="1"/>
        <end position="125"/>
    </location>
</feature>
<keyword evidence="1 4" id="KW-1015">Disulfide bond</keyword>
<keyword evidence="4" id="KW-0676">Redox-active center</keyword>
<dbReference type="InterPro" id="IPR017937">
    <property type="entry name" value="Thioredoxin_CS"/>
</dbReference>
<dbReference type="SUPFAM" id="SSF52833">
    <property type="entry name" value="Thioredoxin-like"/>
    <property type="match status" value="1"/>
</dbReference>
<dbReference type="AlphaFoldDB" id="L0P9W7"/>
<dbReference type="VEuPathDB" id="FungiDB:PNEJI1_002204"/>
<evidence type="ECO:0000256" key="3">
    <source>
        <dbReference type="PIRSR" id="PIRSR000077-1"/>
    </source>
</evidence>
<sequence>MKKYTKRFNLYFRQYLRMVHAISSMNEFKNKISSEQLTVVDFFATWCGPCKAIAPKFQEFSEKYQNVAFLKVDVDEHNVLSMLDIASEYCVTAMPTFMFFKSGNKLCEVVGASSKKLEETIIALL</sequence>
<evidence type="ECO:0000256" key="4">
    <source>
        <dbReference type="PIRSR" id="PIRSR000077-4"/>
    </source>
</evidence>
<dbReference type="PANTHER" id="PTHR46115">
    <property type="entry name" value="THIOREDOXIN-LIKE PROTEIN 1"/>
    <property type="match status" value="1"/>
</dbReference>
<gene>
    <name evidence="6" type="ORF">PNEJI1_002204</name>
    <name evidence="7" type="ORF">PNEJI1_002472</name>
</gene>
<dbReference type="SMR" id="L0P9W7"/>
<dbReference type="PRINTS" id="PR00421">
    <property type="entry name" value="THIOREDOXIN"/>
</dbReference>
<feature type="active site" description="Nucleophile" evidence="3">
    <location>
        <position position="50"/>
    </location>
</feature>
<accession>L0P9W7</accession>
<dbReference type="InterPro" id="IPR005746">
    <property type="entry name" value="Thioredoxin"/>
</dbReference>
<proteinExistence type="inferred from homology"/>
<dbReference type="Gene3D" id="3.40.30.10">
    <property type="entry name" value="Glutaredoxin"/>
    <property type="match status" value="1"/>
</dbReference>
<dbReference type="Pfam" id="PF00085">
    <property type="entry name" value="Thioredoxin"/>
    <property type="match status" value="1"/>
</dbReference>
<reference evidence="7 8" key="1">
    <citation type="journal article" date="2012" name="MBio">
        <title>De novo assembly of the Pneumocystis jirovecii genome from a single bronchoalveolar lavage fluid specimen from a patient.</title>
        <authorList>
            <person name="Cisse O.H."/>
            <person name="Pagni M."/>
            <person name="Hauser P.M."/>
        </authorList>
    </citation>
    <scope>NUCLEOTIDE SEQUENCE [LARGE SCALE GENOMIC DNA]</scope>
    <source>
        <strain evidence="7 8">SE8</strain>
    </source>
</reference>
<evidence type="ECO:0000259" key="5">
    <source>
        <dbReference type="PROSITE" id="PS51352"/>
    </source>
</evidence>
<dbReference type="InterPro" id="IPR013766">
    <property type="entry name" value="Thioredoxin_domain"/>
</dbReference>
<dbReference type="FunFam" id="3.40.30.10:FF:000245">
    <property type="entry name" value="Thioredoxin"/>
    <property type="match status" value="1"/>
</dbReference>
<dbReference type="InterPro" id="IPR036249">
    <property type="entry name" value="Thioredoxin-like_sf"/>
</dbReference>
<feature type="site" description="Deprotonates C-terminal active site Cys" evidence="3">
    <location>
        <position position="41"/>
    </location>
</feature>
<organism evidence="8">
    <name type="scientific">Pneumocystis jirovecii</name>
    <name type="common">Human pneumocystis pneumonia agent</name>
    <dbReference type="NCBI Taxonomy" id="42068"/>
    <lineage>
        <taxon>Eukaryota</taxon>
        <taxon>Fungi</taxon>
        <taxon>Dikarya</taxon>
        <taxon>Ascomycota</taxon>
        <taxon>Taphrinomycotina</taxon>
        <taxon>Pneumocystomycetes</taxon>
        <taxon>Pneumocystaceae</taxon>
        <taxon>Pneumocystis</taxon>
    </lineage>
</organism>
<comment type="caution">
    <text evidence="7">The sequence shown here is derived from an EMBL/GenBank/DDBJ whole genome shotgun (WGS) entry which is preliminary data.</text>
</comment>
<dbReference type="EMBL" id="CAKM01000082">
    <property type="protein sequence ID" value="CCJ28526.1"/>
    <property type="molecule type" value="Genomic_DNA"/>
</dbReference>
<dbReference type="VEuPathDB" id="FungiDB:PNEJI1_002472"/>
<dbReference type="STRING" id="1209962.L0P9W7"/>
<evidence type="ECO:0000313" key="6">
    <source>
        <dbReference type="EMBL" id="CCJ28526.1"/>
    </source>
</evidence>
<name>L0P9W7_PNEJI</name>
<feature type="disulfide bond" description="Redox-active" evidence="4">
    <location>
        <begin position="47"/>
        <end position="50"/>
    </location>
</feature>
<feature type="active site" description="Nucleophile" evidence="3">
    <location>
        <position position="47"/>
    </location>
</feature>